<evidence type="ECO:0000259" key="12">
    <source>
        <dbReference type="SMART" id="SM00965"/>
    </source>
</evidence>
<evidence type="ECO:0000256" key="5">
    <source>
        <dbReference type="ARBA" id="ARBA00022692"/>
    </source>
</evidence>
<reference evidence="13 14" key="1">
    <citation type="submission" date="2020-08" db="EMBL/GenBank/DDBJ databases">
        <title>Genome public.</title>
        <authorList>
            <person name="Liu C."/>
            <person name="Sun Q."/>
        </authorList>
    </citation>
    <scope>NUCLEOTIDE SEQUENCE [LARGE SCALE GENOMIC DNA]</scope>
    <source>
        <strain evidence="13 14">BX2</strain>
    </source>
</reference>
<evidence type="ECO:0000256" key="2">
    <source>
        <dbReference type="ARBA" id="ARBA00022448"/>
    </source>
</evidence>
<dbReference type="SUPFAM" id="SSF49464">
    <property type="entry name" value="Carboxypeptidase regulatory domain-like"/>
    <property type="match status" value="1"/>
</dbReference>
<dbReference type="Pfam" id="PF07715">
    <property type="entry name" value="Plug"/>
    <property type="match status" value="1"/>
</dbReference>
<evidence type="ECO:0000256" key="8">
    <source>
        <dbReference type="ARBA" id="ARBA00023136"/>
    </source>
</evidence>
<gene>
    <name evidence="13" type="ORF">H8S77_05360</name>
</gene>
<keyword evidence="4" id="KW-0406">Ion transport</keyword>
<keyword evidence="4" id="KW-0410">Iron transport</keyword>
<dbReference type="Gene3D" id="2.40.170.20">
    <property type="entry name" value="TonB-dependent receptor, beta-barrel domain"/>
    <property type="match status" value="1"/>
</dbReference>
<keyword evidence="8 10" id="KW-0472">Membrane</keyword>
<comment type="caution">
    <text evidence="13">The sequence shown here is derived from an EMBL/GenBank/DDBJ whole genome shotgun (WGS) entry which is preliminary data.</text>
</comment>
<comment type="subcellular location">
    <subcellularLocation>
        <location evidence="1 10">Cell outer membrane</location>
        <topology evidence="1 10">Multi-pass membrane protein</topology>
    </subcellularLocation>
</comment>
<keyword evidence="5 10" id="KW-0812">Transmembrane</keyword>
<evidence type="ECO:0000256" key="4">
    <source>
        <dbReference type="ARBA" id="ARBA00022496"/>
    </source>
</evidence>
<dbReference type="InterPro" id="IPR011662">
    <property type="entry name" value="Secretin/TonB_short_N"/>
</dbReference>
<evidence type="ECO:0000256" key="1">
    <source>
        <dbReference type="ARBA" id="ARBA00004571"/>
    </source>
</evidence>
<keyword evidence="6" id="KW-0408">Iron</keyword>
<dbReference type="SMART" id="SM00965">
    <property type="entry name" value="STN"/>
    <property type="match status" value="1"/>
</dbReference>
<dbReference type="Gene3D" id="2.170.130.10">
    <property type="entry name" value="TonB-dependent receptor, plug domain"/>
    <property type="match status" value="1"/>
</dbReference>
<dbReference type="InterPro" id="IPR023996">
    <property type="entry name" value="TonB-dep_OMP_SusC/RagA"/>
</dbReference>
<evidence type="ECO:0000313" key="14">
    <source>
        <dbReference type="Proteomes" id="UP000644010"/>
    </source>
</evidence>
<dbReference type="InterPro" id="IPR000531">
    <property type="entry name" value="Beta-barrel_TonB"/>
</dbReference>
<keyword evidence="9 10" id="KW-0998">Cell outer membrane</keyword>
<keyword evidence="14" id="KW-1185">Reference proteome</keyword>
<comment type="similarity">
    <text evidence="10 11">Belongs to the TonB-dependent receptor family.</text>
</comment>
<keyword evidence="13" id="KW-0675">Receptor</keyword>
<dbReference type="InterPro" id="IPR037066">
    <property type="entry name" value="Plug_dom_sf"/>
</dbReference>
<evidence type="ECO:0000256" key="6">
    <source>
        <dbReference type="ARBA" id="ARBA00023004"/>
    </source>
</evidence>
<keyword evidence="7 11" id="KW-0798">TonB box</keyword>
<dbReference type="InterPro" id="IPR036942">
    <property type="entry name" value="Beta-barrel_TonB_sf"/>
</dbReference>
<accession>A0ABR7DXQ2</accession>
<name>A0ABR7DXQ2_9BACT</name>
<evidence type="ECO:0000256" key="9">
    <source>
        <dbReference type="ARBA" id="ARBA00023237"/>
    </source>
</evidence>
<dbReference type="Pfam" id="PF13715">
    <property type="entry name" value="CarbopepD_reg_2"/>
    <property type="match status" value="1"/>
</dbReference>
<dbReference type="Gene3D" id="2.60.40.1120">
    <property type="entry name" value="Carboxypeptidase-like, regulatory domain"/>
    <property type="match status" value="1"/>
</dbReference>
<protein>
    <submittedName>
        <fullName evidence="13">TonB-dependent receptor</fullName>
    </submittedName>
</protein>
<feature type="domain" description="Secretin/TonB short N-terminal" evidence="12">
    <location>
        <begin position="55"/>
        <end position="106"/>
    </location>
</feature>
<dbReference type="SUPFAM" id="SSF56935">
    <property type="entry name" value="Porins"/>
    <property type="match status" value="1"/>
</dbReference>
<dbReference type="EMBL" id="JACOOI010000004">
    <property type="protein sequence ID" value="MBC5642310.1"/>
    <property type="molecule type" value="Genomic_DNA"/>
</dbReference>
<dbReference type="RefSeq" id="WP_186958580.1">
    <property type="nucleotide sequence ID" value="NZ_JACOOI010000004.1"/>
</dbReference>
<dbReference type="InterPro" id="IPR039426">
    <property type="entry name" value="TonB-dep_rcpt-like"/>
</dbReference>
<evidence type="ECO:0000313" key="13">
    <source>
        <dbReference type="EMBL" id="MBC5642310.1"/>
    </source>
</evidence>
<dbReference type="Pfam" id="PF07660">
    <property type="entry name" value="STN"/>
    <property type="match status" value="1"/>
</dbReference>
<dbReference type="InterPro" id="IPR008969">
    <property type="entry name" value="CarboxyPept-like_regulatory"/>
</dbReference>
<dbReference type="Proteomes" id="UP000644010">
    <property type="component" value="Unassembled WGS sequence"/>
</dbReference>
<organism evidence="13 14">
    <name type="scientific">Parabacteroides segnis</name>
    <dbReference type="NCBI Taxonomy" id="2763058"/>
    <lineage>
        <taxon>Bacteria</taxon>
        <taxon>Pseudomonadati</taxon>
        <taxon>Bacteroidota</taxon>
        <taxon>Bacteroidia</taxon>
        <taxon>Bacteroidales</taxon>
        <taxon>Tannerellaceae</taxon>
        <taxon>Parabacteroides</taxon>
    </lineage>
</organism>
<dbReference type="NCBIfam" id="TIGR04057">
    <property type="entry name" value="SusC_RagA_signa"/>
    <property type="match status" value="1"/>
</dbReference>
<evidence type="ECO:0000256" key="11">
    <source>
        <dbReference type="RuleBase" id="RU003357"/>
    </source>
</evidence>
<sequence>MKKNNNLSYKYLRKIFTYLFLFFMTTILSAQNVNINKRNVTLADVFEEVENQTKLSIAYSESTIDKNRLVSVNIASKPVKEAMAEILEGTGAVFTIEGNLILIKPAPVKTQQDSRKTITGIVTDESGLPIIGANVVEKGTRNGIITDIDGKFSLTLGQSDAVEVSYIGYMTQNVSVKNKTNISVVLKEDTQTLDEVVVVGYGTQKKVNLTGAVSSVSAEVMESRPVTNIAQALQGVVPNLNVDISNGAPNTFASYNVRGATSMSKNSDGAWQVDNGSPLILVDGIEMENFNLSALNPNDMESISVIKDASASAIYGARAAYGVILVTTKQGKKGKGRVQYSYDVQWNHPSARPDFMNSYESEYARVMNRVYTGGTRTTDDDIRLEALQNYIDNPVPENAWMYAPGSNQQSIWWVGNFDPFELMVRDWSPTQKHNVSISGGTEALRYYASLGFQDQDGFYKLRNDNMRRYNGMVNLDAQINDKFKVNIELSYNATRYDEPLPYSYKGNPWSVILYQGKWNQNMPLLTGPNDPVPNAPTNSIVSAYAYSNRNKKTDRAVGVFTASPEYQVLPQLKLKADFSYRPSSYDVKDVEPEFRYIQDSWESMDIAVNTETGRISKIKEDVQLFTTNVYADYNQTFGKHTLGGLVGFNQEVWKKEQLSAGNTGIMSIGAPTLGNTYGVNPSKGEVDEHWAVRGVFMRINYNYSDRYLFEMNGRYDGSSKFPHDSRFKFFPSFSAAWRLSEESFMADTRSWLDNLKIRASYGSIGNQNVANYGFYSRMGSSQSSAMINGQRPYQVNPPGLISPDFTWETATTINGGLDVSLLSNRLNYSFDIYRRETKDIIMDGSTYPSVLGTSAPMVNSGKLRTHGWEMSLGWKDRLSNGFFYDLNFVLSDYQTEVALFNGNDNCSLGSLYTGKKVGEIWGYVTDRILQEGDIANNLIIQYTDENGNNLHRPNESNSAYYPGDIMYKDINGDGKVDRGLNTLDDHGDLKVLGNNTPRLKFGLTANFAWKGFDLNLFFQGVGKRDVWISDKTYWGDEDGPGSKKVYENSWTPEQTDAKYPLYGARRSQNWYTQSAYMFNGAYLRLKQAILGYTVPAEITNKIKMSKLRVYVSGFNLFEITELPDVYDPDLLSTSYPQMRSIALGVQVGF</sequence>
<dbReference type="PROSITE" id="PS52016">
    <property type="entry name" value="TONB_DEPENDENT_REC_3"/>
    <property type="match status" value="1"/>
</dbReference>
<keyword evidence="3 10" id="KW-1134">Transmembrane beta strand</keyword>
<keyword evidence="2 10" id="KW-0813">Transport</keyword>
<proteinExistence type="inferred from homology"/>
<dbReference type="Pfam" id="PF00593">
    <property type="entry name" value="TonB_dep_Rec_b-barrel"/>
    <property type="match status" value="1"/>
</dbReference>
<dbReference type="NCBIfam" id="TIGR04056">
    <property type="entry name" value="OMP_RagA_SusC"/>
    <property type="match status" value="1"/>
</dbReference>
<evidence type="ECO:0000256" key="3">
    <source>
        <dbReference type="ARBA" id="ARBA00022452"/>
    </source>
</evidence>
<dbReference type="InterPro" id="IPR012910">
    <property type="entry name" value="Plug_dom"/>
</dbReference>
<evidence type="ECO:0000256" key="10">
    <source>
        <dbReference type="PROSITE-ProRule" id="PRU01360"/>
    </source>
</evidence>
<dbReference type="InterPro" id="IPR023997">
    <property type="entry name" value="TonB-dep_OMP_SusC/RagA_CS"/>
</dbReference>
<evidence type="ECO:0000256" key="7">
    <source>
        <dbReference type="ARBA" id="ARBA00023077"/>
    </source>
</evidence>